<sequence>MRMMLALIPVLALAGCSSWQADPEDITPVPEERLRGFQTPVANGGELVVTRDFGIRGGGCYVAVMVDRRLAARIHVGEQVHLHVPAGMRIVSIESDPEDDTLCGKGNLLREKAARVESGETLQFRISSDNRIGFDIQQVDAQ</sequence>
<feature type="signal peptide" evidence="1">
    <location>
        <begin position="1"/>
        <end position="21"/>
    </location>
</feature>
<dbReference type="RefSeq" id="WP_045425169.1">
    <property type="nucleotide sequence ID" value="NZ_CP015641.1"/>
</dbReference>
<accession>A0A172WKB8</accession>
<organism evidence="2 3">
    <name type="scientific">Stutzerimonas stutzeri</name>
    <name type="common">Pseudomonas stutzeri</name>
    <dbReference type="NCBI Taxonomy" id="316"/>
    <lineage>
        <taxon>Bacteria</taxon>
        <taxon>Pseudomonadati</taxon>
        <taxon>Pseudomonadota</taxon>
        <taxon>Gammaproteobacteria</taxon>
        <taxon>Pseudomonadales</taxon>
        <taxon>Pseudomonadaceae</taxon>
        <taxon>Stutzerimonas</taxon>
    </lineage>
</organism>
<evidence type="ECO:0000256" key="1">
    <source>
        <dbReference type="SAM" id="SignalP"/>
    </source>
</evidence>
<gene>
    <name evidence="2" type="ORF">PS273GM_01465</name>
</gene>
<feature type="chain" id="PRO_5008002643" evidence="1">
    <location>
        <begin position="22"/>
        <end position="142"/>
    </location>
</feature>
<protein>
    <submittedName>
        <fullName evidence="2">3-isopropylmalate dehydratase</fullName>
    </submittedName>
</protein>
<evidence type="ECO:0000313" key="3">
    <source>
        <dbReference type="Proteomes" id="UP000077787"/>
    </source>
</evidence>
<reference evidence="2 3" key="1">
    <citation type="submission" date="2016-05" db="EMBL/GenBank/DDBJ databases">
        <title>Genome sequence of Pseudomonas stutzeri 273 and identification of the exopolysaccharide biosynthesis locus.</title>
        <authorList>
            <person name="Wu S."/>
            <person name="Sun C."/>
        </authorList>
    </citation>
    <scope>NUCLEOTIDE SEQUENCE [LARGE SCALE GENOMIC DNA]</scope>
    <source>
        <strain evidence="2 3">273</strain>
    </source>
</reference>
<dbReference type="eggNOG" id="ENOG5032XHF">
    <property type="taxonomic scope" value="Bacteria"/>
</dbReference>
<evidence type="ECO:0000313" key="2">
    <source>
        <dbReference type="EMBL" id="ANF23904.1"/>
    </source>
</evidence>
<dbReference type="Proteomes" id="UP000077787">
    <property type="component" value="Chromosome"/>
</dbReference>
<dbReference type="OrthoDB" id="9154618at2"/>
<keyword evidence="1" id="KW-0732">Signal</keyword>
<dbReference type="EMBL" id="CP015641">
    <property type="protein sequence ID" value="ANF23904.1"/>
    <property type="molecule type" value="Genomic_DNA"/>
</dbReference>
<dbReference type="PROSITE" id="PS51257">
    <property type="entry name" value="PROKAR_LIPOPROTEIN"/>
    <property type="match status" value="1"/>
</dbReference>
<proteinExistence type="predicted"/>
<name>A0A172WKB8_STUST</name>
<dbReference type="AlphaFoldDB" id="A0A172WKB8"/>